<sequence length="194" mass="22300">MFLFGGFALDAQTTDSAIYVGYVISDTTTFKKRINKSPLESILESNNKIEIRFKTSSTPKHTEYLILTFNEKWNAKFYSFKPNTDSLISKDITSKTNIDTLFSKLVTNNIFSLPDQDSLKTEKYSYNPGTNEFYGTGMGIGCGGICYNIQFKIGYLYRQYNYCNPEDFADFYTHVYELRNFTNIVDIFSALTIK</sequence>
<evidence type="ECO:0000313" key="2">
    <source>
        <dbReference type="Proteomes" id="UP000249248"/>
    </source>
</evidence>
<protein>
    <submittedName>
        <fullName evidence="1">Uncharacterized protein</fullName>
    </submittedName>
</protein>
<dbReference type="AlphaFoldDB" id="A0A2W1N922"/>
<reference evidence="1 2" key="1">
    <citation type="submission" date="2018-06" db="EMBL/GenBank/DDBJ databases">
        <title>The draft genome sequence of Crocinitomix sp. SM1701.</title>
        <authorList>
            <person name="Zhang X."/>
        </authorList>
    </citation>
    <scope>NUCLEOTIDE SEQUENCE [LARGE SCALE GENOMIC DNA]</scope>
    <source>
        <strain evidence="1 2">SM1701</strain>
    </source>
</reference>
<keyword evidence="2" id="KW-1185">Reference proteome</keyword>
<comment type="caution">
    <text evidence="1">The sequence shown here is derived from an EMBL/GenBank/DDBJ whole genome shotgun (WGS) entry which is preliminary data.</text>
</comment>
<proteinExistence type="predicted"/>
<accession>A0A2W1N922</accession>
<dbReference type="Proteomes" id="UP000249248">
    <property type="component" value="Unassembled WGS sequence"/>
</dbReference>
<name>A0A2W1N922_9FLAO</name>
<evidence type="ECO:0000313" key="1">
    <source>
        <dbReference type="EMBL" id="PZE15553.1"/>
    </source>
</evidence>
<organism evidence="1 2">
    <name type="scientific">Putridiphycobacter roseus</name>
    <dbReference type="NCBI Taxonomy" id="2219161"/>
    <lineage>
        <taxon>Bacteria</taxon>
        <taxon>Pseudomonadati</taxon>
        <taxon>Bacteroidota</taxon>
        <taxon>Flavobacteriia</taxon>
        <taxon>Flavobacteriales</taxon>
        <taxon>Crocinitomicaceae</taxon>
        <taxon>Putridiphycobacter</taxon>
    </lineage>
</organism>
<gene>
    <name evidence="1" type="ORF">DNU06_17490</name>
</gene>
<dbReference type="EMBL" id="QKSB01000059">
    <property type="protein sequence ID" value="PZE15553.1"/>
    <property type="molecule type" value="Genomic_DNA"/>
</dbReference>